<accession>A0A1Y2CUG2</accession>
<evidence type="ECO:0000313" key="3">
    <source>
        <dbReference type="Proteomes" id="UP000193642"/>
    </source>
</evidence>
<reference evidence="2 3" key="1">
    <citation type="submission" date="2016-07" db="EMBL/GenBank/DDBJ databases">
        <title>Pervasive Adenine N6-methylation of Active Genes in Fungi.</title>
        <authorList>
            <consortium name="DOE Joint Genome Institute"/>
            <person name="Mondo S.J."/>
            <person name="Dannebaum R.O."/>
            <person name="Kuo R.C."/>
            <person name="Labutti K."/>
            <person name="Haridas S."/>
            <person name="Kuo A."/>
            <person name="Salamov A."/>
            <person name="Ahrendt S.R."/>
            <person name="Lipzen A."/>
            <person name="Sullivan W."/>
            <person name="Andreopoulos W.B."/>
            <person name="Clum A."/>
            <person name="Lindquist E."/>
            <person name="Daum C."/>
            <person name="Ramamoorthy G.K."/>
            <person name="Gryganskyi A."/>
            <person name="Culley D."/>
            <person name="Magnuson J.K."/>
            <person name="James T.Y."/>
            <person name="O'Malley M.A."/>
            <person name="Stajich J.E."/>
            <person name="Spatafora J.W."/>
            <person name="Visel A."/>
            <person name="Grigoriev I.V."/>
        </authorList>
    </citation>
    <scope>NUCLEOTIDE SEQUENCE [LARGE SCALE GENOMIC DNA]</scope>
    <source>
        <strain evidence="2 3">JEL800</strain>
    </source>
</reference>
<dbReference type="AlphaFoldDB" id="A0A1Y2CUG2"/>
<feature type="compositionally biased region" description="Polar residues" evidence="1">
    <location>
        <begin position="1"/>
        <end position="10"/>
    </location>
</feature>
<organism evidence="2 3">
    <name type="scientific">Rhizoclosmatium globosum</name>
    <dbReference type="NCBI Taxonomy" id="329046"/>
    <lineage>
        <taxon>Eukaryota</taxon>
        <taxon>Fungi</taxon>
        <taxon>Fungi incertae sedis</taxon>
        <taxon>Chytridiomycota</taxon>
        <taxon>Chytridiomycota incertae sedis</taxon>
        <taxon>Chytridiomycetes</taxon>
        <taxon>Chytridiales</taxon>
        <taxon>Chytriomycetaceae</taxon>
        <taxon>Rhizoclosmatium</taxon>
    </lineage>
</organism>
<sequence length="59" mass="6535">MKKSVQSVLETPSKHNKTTAGPRTPSTAASTPSLRVKETPRTVLHFQLPHLNKQTEKVD</sequence>
<name>A0A1Y2CUG2_9FUNG</name>
<dbReference type="Proteomes" id="UP000193642">
    <property type="component" value="Unassembled WGS sequence"/>
</dbReference>
<gene>
    <name evidence="2" type="ORF">BCR33DRAFT_531520</name>
</gene>
<evidence type="ECO:0000256" key="1">
    <source>
        <dbReference type="SAM" id="MobiDB-lite"/>
    </source>
</evidence>
<feature type="compositionally biased region" description="Polar residues" evidence="1">
    <location>
        <begin position="18"/>
        <end position="33"/>
    </location>
</feature>
<proteinExistence type="predicted"/>
<comment type="caution">
    <text evidence="2">The sequence shown here is derived from an EMBL/GenBank/DDBJ whole genome shotgun (WGS) entry which is preliminary data.</text>
</comment>
<keyword evidence="3" id="KW-1185">Reference proteome</keyword>
<protein>
    <submittedName>
        <fullName evidence="2">Uncharacterized protein</fullName>
    </submittedName>
</protein>
<evidence type="ECO:0000313" key="2">
    <source>
        <dbReference type="EMBL" id="ORY50526.1"/>
    </source>
</evidence>
<feature type="region of interest" description="Disordered" evidence="1">
    <location>
        <begin position="1"/>
        <end position="37"/>
    </location>
</feature>
<dbReference type="EMBL" id="MCGO01000007">
    <property type="protein sequence ID" value="ORY50526.1"/>
    <property type="molecule type" value="Genomic_DNA"/>
</dbReference>